<reference evidence="1 2" key="1">
    <citation type="submission" date="2018-06" db="EMBL/GenBank/DDBJ databases">
        <authorList>
            <consortium name="Pathogen Informatics"/>
            <person name="Doyle S."/>
        </authorList>
    </citation>
    <scope>NUCLEOTIDE SEQUENCE [LARGE SCALE GENOMIC DNA]</scope>
    <source>
        <strain evidence="1 2">NCTC10376</strain>
    </source>
</reference>
<accession>A0A379FCI5</accession>
<protein>
    <submittedName>
        <fullName evidence="1">Uncharacterized protein</fullName>
    </submittedName>
</protein>
<evidence type="ECO:0000313" key="2">
    <source>
        <dbReference type="Proteomes" id="UP000254331"/>
    </source>
</evidence>
<dbReference type="EMBL" id="UGTW01000001">
    <property type="protein sequence ID" value="SUC17380.1"/>
    <property type="molecule type" value="Genomic_DNA"/>
</dbReference>
<sequence length="133" mass="14825">MAIDYGQYGNMAIQVVNTYNTDDDIIELWNLAFSKGQSKERSASQKDCPLNIFIALCQMGAVKGLPSTVCPNKRNEKSKKQAKKLLDIMIDNPNLTASKAYGLYKKEDVTAPKEQSRNAHVVFALLKENLLSI</sequence>
<dbReference type="AlphaFoldDB" id="A0A379FCI5"/>
<dbReference type="RefSeq" id="WP_036935904.1">
    <property type="nucleotide sequence ID" value="NZ_CP033736.1"/>
</dbReference>
<gene>
    <name evidence="1" type="ORF">NCTC10376_03323</name>
</gene>
<dbReference type="Pfam" id="PF22399">
    <property type="entry name" value="DUF6979"/>
    <property type="match status" value="1"/>
</dbReference>
<dbReference type="OrthoDB" id="5586840at2"/>
<dbReference type="Proteomes" id="UP000254331">
    <property type="component" value="Unassembled WGS sequence"/>
</dbReference>
<dbReference type="InterPro" id="IPR053917">
    <property type="entry name" value="DUF6979"/>
</dbReference>
<name>A0A379FCI5_PROVU</name>
<proteinExistence type="predicted"/>
<organism evidence="1 2">
    <name type="scientific">Proteus vulgaris</name>
    <dbReference type="NCBI Taxonomy" id="585"/>
    <lineage>
        <taxon>Bacteria</taxon>
        <taxon>Pseudomonadati</taxon>
        <taxon>Pseudomonadota</taxon>
        <taxon>Gammaproteobacteria</taxon>
        <taxon>Enterobacterales</taxon>
        <taxon>Morganellaceae</taxon>
        <taxon>Proteus</taxon>
    </lineage>
</organism>
<evidence type="ECO:0000313" key="1">
    <source>
        <dbReference type="EMBL" id="SUC17380.1"/>
    </source>
</evidence>